<gene>
    <name evidence="2" type="ORF">CSHISOI_10600</name>
</gene>
<reference evidence="2 3" key="1">
    <citation type="journal article" date="2019" name="Sci. Rep.">
        <title>Colletotrichum shisoi sp. nov., an anthracnose pathogen of Perilla frutescens in Japan: molecular phylogenetic, morphological and genomic evidence.</title>
        <authorList>
            <person name="Gan P."/>
            <person name="Tsushima A."/>
            <person name="Hiroyama R."/>
            <person name="Narusaka M."/>
            <person name="Takano Y."/>
            <person name="Narusaka Y."/>
            <person name="Kawaradani M."/>
            <person name="Damm U."/>
            <person name="Shirasu K."/>
        </authorList>
    </citation>
    <scope>NUCLEOTIDE SEQUENCE [LARGE SCALE GENOMIC DNA]</scope>
    <source>
        <strain evidence="2 3">PG-2018a</strain>
    </source>
</reference>
<name>A0A5Q4BD49_9PEZI</name>
<proteinExistence type="predicted"/>
<protein>
    <submittedName>
        <fullName evidence="2">Uncharacterized protein</fullName>
    </submittedName>
</protein>
<keyword evidence="3" id="KW-1185">Reference proteome</keyword>
<comment type="caution">
    <text evidence="2">The sequence shown here is derived from an EMBL/GenBank/DDBJ whole genome shotgun (WGS) entry which is preliminary data.</text>
</comment>
<sequence length="165" mass="19237">MFPYAFARRPALPPTLPWAAAELKRKCPMTLKDRPRLELEKKHVRNLEMTRAPARQAGLKRRRLAAIRLWGPCLHTNTSYLYLYTTEETPNFPFPPQIVLRHLIWGSIMSPSFPDKRPLSRQARFEYSLHAKEGAEKFRQGRTSSPRPSKREGRASKFQPSRLID</sequence>
<dbReference type="AlphaFoldDB" id="A0A5Q4BD49"/>
<feature type="region of interest" description="Disordered" evidence="1">
    <location>
        <begin position="131"/>
        <end position="165"/>
    </location>
</feature>
<dbReference type="Proteomes" id="UP000326340">
    <property type="component" value="Unassembled WGS sequence"/>
</dbReference>
<evidence type="ECO:0000313" key="3">
    <source>
        <dbReference type="Proteomes" id="UP000326340"/>
    </source>
</evidence>
<dbReference type="EMBL" id="PUHP01002315">
    <property type="protein sequence ID" value="TQN64499.1"/>
    <property type="molecule type" value="Genomic_DNA"/>
</dbReference>
<organism evidence="2 3">
    <name type="scientific">Colletotrichum shisoi</name>
    <dbReference type="NCBI Taxonomy" id="2078593"/>
    <lineage>
        <taxon>Eukaryota</taxon>
        <taxon>Fungi</taxon>
        <taxon>Dikarya</taxon>
        <taxon>Ascomycota</taxon>
        <taxon>Pezizomycotina</taxon>
        <taxon>Sordariomycetes</taxon>
        <taxon>Hypocreomycetidae</taxon>
        <taxon>Glomerellales</taxon>
        <taxon>Glomerellaceae</taxon>
        <taxon>Colletotrichum</taxon>
        <taxon>Colletotrichum destructivum species complex</taxon>
    </lineage>
</organism>
<evidence type="ECO:0000313" key="2">
    <source>
        <dbReference type="EMBL" id="TQN64499.1"/>
    </source>
</evidence>
<accession>A0A5Q4BD49</accession>
<evidence type="ECO:0000256" key="1">
    <source>
        <dbReference type="SAM" id="MobiDB-lite"/>
    </source>
</evidence>